<accession>A0ABD2VHR1</accession>
<keyword evidence="2" id="KW-1185">Reference proteome</keyword>
<gene>
    <name evidence="1" type="ORF">AABB24_000210</name>
</gene>
<evidence type="ECO:0000313" key="1">
    <source>
        <dbReference type="EMBL" id="KAL3379383.1"/>
    </source>
</evidence>
<proteinExistence type="predicted"/>
<protein>
    <submittedName>
        <fullName evidence="1">Uncharacterized protein</fullName>
    </submittedName>
</protein>
<organism evidence="1 2">
    <name type="scientific">Solanum stoloniferum</name>
    <dbReference type="NCBI Taxonomy" id="62892"/>
    <lineage>
        <taxon>Eukaryota</taxon>
        <taxon>Viridiplantae</taxon>
        <taxon>Streptophyta</taxon>
        <taxon>Embryophyta</taxon>
        <taxon>Tracheophyta</taxon>
        <taxon>Spermatophyta</taxon>
        <taxon>Magnoliopsida</taxon>
        <taxon>eudicotyledons</taxon>
        <taxon>Gunneridae</taxon>
        <taxon>Pentapetalae</taxon>
        <taxon>asterids</taxon>
        <taxon>lamiids</taxon>
        <taxon>Solanales</taxon>
        <taxon>Solanaceae</taxon>
        <taxon>Solanoideae</taxon>
        <taxon>Solaneae</taxon>
        <taxon>Solanum</taxon>
    </lineage>
</organism>
<evidence type="ECO:0000313" key="2">
    <source>
        <dbReference type="Proteomes" id="UP001627284"/>
    </source>
</evidence>
<dbReference type="EMBL" id="JBJKTR010000001">
    <property type="protein sequence ID" value="KAL3379383.1"/>
    <property type="molecule type" value="Genomic_DNA"/>
</dbReference>
<dbReference type="AlphaFoldDB" id="A0ABD2VHR1"/>
<dbReference type="Proteomes" id="UP001627284">
    <property type="component" value="Unassembled WGS sequence"/>
</dbReference>
<reference evidence="1 2" key="1">
    <citation type="submission" date="2024-05" db="EMBL/GenBank/DDBJ databases">
        <title>De novo assembly of an allotetraploid wild potato.</title>
        <authorList>
            <person name="Hosaka A.J."/>
        </authorList>
    </citation>
    <scope>NUCLEOTIDE SEQUENCE [LARGE SCALE GENOMIC DNA]</scope>
    <source>
        <tissue evidence="1">Young leaves</tissue>
    </source>
</reference>
<comment type="caution">
    <text evidence="1">The sequence shown here is derived from an EMBL/GenBank/DDBJ whole genome shotgun (WGS) entry which is preliminary data.</text>
</comment>
<name>A0ABD2VHR1_9SOLN</name>
<sequence>MEVNLPKVRSGALQRYVLLGQRVSTEFETERLGSFFVLAWLELCRERSSRRLELPMHLRTYFFLSSGEKTYFLVEKALTIHGDTSLPVRPVSISLLCNRDRDLKHRRQYFSYII</sequence>